<name>M0N0E8_9EURY</name>
<evidence type="ECO:0000256" key="1">
    <source>
        <dbReference type="SAM" id="Phobius"/>
    </source>
</evidence>
<evidence type="ECO:0000313" key="2">
    <source>
        <dbReference type="EMBL" id="EMA50554.1"/>
    </source>
</evidence>
<keyword evidence="1" id="KW-1133">Transmembrane helix</keyword>
<evidence type="ECO:0000313" key="3">
    <source>
        <dbReference type="Proteomes" id="UP000011680"/>
    </source>
</evidence>
<feature type="transmembrane region" description="Helical" evidence="1">
    <location>
        <begin position="12"/>
        <end position="34"/>
    </location>
</feature>
<keyword evidence="1" id="KW-0812">Transmembrane</keyword>
<dbReference type="AlphaFoldDB" id="M0N0E8"/>
<keyword evidence="3" id="KW-1185">Reference proteome</keyword>
<dbReference type="PATRIC" id="fig|1227457.3.peg.3179"/>
<comment type="caution">
    <text evidence="2">The sequence shown here is derived from an EMBL/GenBank/DDBJ whole genome shotgun (WGS) entry which is preliminary data.</text>
</comment>
<keyword evidence="1" id="KW-0472">Membrane</keyword>
<protein>
    <submittedName>
        <fullName evidence="2">Uncharacterized protein</fullName>
    </submittedName>
</protein>
<sequence length="76" mass="8355">MNRTLRRTGTTVGLALYAIWLLAVVAFAVTRFTAGPIPTLINWLVTAGAAVLFIIGLGRIVSRTPQYVAKIRRWLS</sequence>
<dbReference type="RefSeq" id="WP_007742148.1">
    <property type="nucleotide sequence ID" value="NZ_AOMF01000169.1"/>
</dbReference>
<reference evidence="2 3" key="1">
    <citation type="journal article" date="2014" name="PLoS Genet.">
        <title>Phylogenetically driven sequencing of extremely halophilic archaea reveals strategies for static and dynamic osmo-response.</title>
        <authorList>
            <person name="Becker E.A."/>
            <person name="Seitzer P.M."/>
            <person name="Tritt A."/>
            <person name="Larsen D."/>
            <person name="Krusor M."/>
            <person name="Yao A.I."/>
            <person name="Wu D."/>
            <person name="Madern D."/>
            <person name="Eisen J.A."/>
            <person name="Darling A.E."/>
            <person name="Facciotti M.T."/>
        </authorList>
    </citation>
    <scope>NUCLEOTIDE SEQUENCE [LARGE SCALE GENOMIC DNA]</scope>
    <source>
        <strain evidence="2 3">JCM 13552</strain>
    </source>
</reference>
<dbReference type="STRING" id="1227457.C451_16345"/>
<organism evidence="2 3">
    <name type="scientific">Halococcus thailandensis JCM 13552</name>
    <dbReference type="NCBI Taxonomy" id="1227457"/>
    <lineage>
        <taxon>Archaea</taxon>
        <taxon>Methanobacteriati</taxon>
        <taxon>Methanobacteriota</taxon>
        <taxon>Stenosarchaea group</taxon>
        <taxon>Halobacteria</taxon>
        <taxon>Halobacteriales</taxon>
        <taxon>Halococcaceae</taxon>
        <taxon>Halococcus</taxon>
    </lineage>
</organism>
<feature type="transmembrane region" description="Helical" evidence="1">
    <location>
        <begin position="40"/>
        <end position="62"/>
    </location>
</feature>
<dbReference type="Proteomes" id="UP000011680">
    <property type="component" value="Unassembled WGS sequence"/>
</dbReference>
<dbReference type="EMBL" id="AOMF01000169">
    <property type="protein sequence ID" value="EMA50554.1"/>
    <property type="molecule type" value="Genomic_DNA"/>
</dbReference>
<accession>M0N0E8</accession>
<proteinExistence type="predicted"/>
<gene>
    <name evidence="2" type="ORF">C451_16345</name>
</gene>